<dbReference type="Proteomes" id="UP000272316">
    <property type="component" value="Chromosome"/>
</dbReference>
<accession>A0A3G8Z9Y5</accession>
<dbReference type="AlphaFoldDB" id="A0A3G8Z9Y5"/>
<dbReference type="PANTHER" id="PTHR43685:SF2">
    <property type="entry name" value="GLYCOSYLTRANSFERASE 2-LIKE DOMAIN-CONTAINING PROTEIN"/>
    <property type="match status" value="1"/>
</dbReference>
<dbReference type="Gene3D" id="3.90.550.10">
    <property type="entry name" value="Spore Coat Polysaccharide Biosynthesis Protein SpsA, Chain A"/>
    <property type="match status" value="1"/>
</dbReference>
<proteinExistence type="predicted"/>
<feature type="domain" description="Glycosyltransferase 2-like" evidence="1">
    <location>
        <begin position="5"/>
        <end position="138"/>
    </location>
</feature>
<dbReference type="CDD" id="cd00761">
    <property type="entry name" value="Glyco_tranf_GTA_type"/>
    <property type="match status" value="1"/>
</dbReference>
<dbReference type="InterPro" id="IPR050834">
    <property type="entry name" value="Glycosyltransf_2"/>
</dbReference>
<organism evidence="2 3">
    <name type="scientific">Epilithonimonas vandammei</name>
    <dbReference type="NCBI Taxonomy" id="2487072"/>
    <lineage>
        <taxon>Bacteria</taxon>
        <taxon>Pseudomonadati</taxon>
        <taxon>Bacteroidota</taxon>
        <taxon>Flavobacteriia</taxon>
        <taxon>Flavobacteriales</taxon>
        <taxon>Weeksellaceae</taxon>
        <taxon>Chryseobacterium group</taxon>
        <taxon>Epilithonimonas</taxon>
    </lineage>
</organism>
<evidence type="ECO:0000313" key="2">
    <source>
        <dbReference type="EMBL" id="AZI54282.1"/>
    </source>
</evidence>
<reference evidence="3" key="1">
    <citation type="submission" date="2018-11" db="EMBL/GenBank/DDBJ databases">
        <title>Proposal to divide the Flavobacteriaceae and reorganize its genera based on Amino Acid Identity values calculated from whole genome sequences.</title>
        <authorList>
            <person name="Nicholson A.C."/>
            <person name="Gulvik C.A."/>
            <person name="Whitney A.M."/>
            <person name="Sheth M."/>
            <person name="Batra D."/>
            <person name="Pryor J."/>
            <person name="Bernardet J.-F."/>
            <person name="Hugo C."/>
            <person name="Kampfer P."/>
            <person name="Newman J.D."/>
            <person name="McQuiston J.R."/>
        </authorList>
    </citation>
    <scope>NUCLEOTIDE SEQUENCE [LARGE SCALE GENOMIC DNA]</scope>
    <source>
        <strain evidence="3">H6466</strain>
    </source>
</reference>
<dbReference type="GO" id="GO:0016740">
    <property type="term" value="F:transferase activity"/>
    <property type="evidence" value="ECO:0007669"/>
    <property type="project" value="UniProtKB-KW"/>
</dbReference>
<dbReference type="InterPro" id="IPR001173">
    <property type="entry name" value="Glyco_trans_2-like"/>
</dbReference>
<dbReference type="KEGG" id="eva:EIB75_02960"/>
<dbReference type="InterPro" id="IPR029044">
    <property type="entry name" value="Nucleotide-diphossugar_trans"/>
</dbReference>
<evidence type="ECO:0000259" key="1">
    <source>
        <dbReference type="Pfam" id="PF00535"/>
    </source>
</evidence>
<dbReference type="PANTHER" id="PTHR43685">
    <property type="entry name" value="GLYCOSYLTRANSFERASE"/>
    <property type="match status" value="1"/>
</dbReference>
<evidence type="ECO:0000313" key="3">
    <source>
        <dbReference type="Proteomes" id="UP000272316"/>
    </source>
</evidence>
<name>A0A3G8Z9Y5_9FLAO</name>
<sequence>MKKVSIIIPTYNCASVITETLNSVFSQTYQNWECIIIDDGSTDNTEEVVQYYLKNDSRFQFHKRIDSYKKGGNGARNYGFDLSVGDFIQYLDADDILSMDKIEKQINLATDENQADVFFCSLAYFSDNILNSKIHSQYIDKSYDKAEDWLIDSWSGGGFGQTMIWLTPRKVHMKAGRWNESVIKNQDGEFFCRVLLNARSLIYSNEGLVYYRKDGKKTSKSTYISPISAQSTFYTFQLYEKHTSELSDKDFSRAIANQYYKFIFFYFPHYRNLREDAISSIIRLGYKPVDFAQNRKIYFLTKFLGLESTLRIIHLAIRLGR</sequence>
<dbReference type="EMBL" id="CP034160">
    <property type="protein sequence ID" value="AZI54282.1"/>
    <property type="molecule type" value="Genomic_DNA"/>
</dbReference>
<gene>
    <name evidence="2" type="ORF">EIB75_02960</name>
</gene>
<keyword evidence="2" id="KW-0808">Transferase</keyword>
<dbReference type="SUPFAM" id="SSF53448">
    <property type="entry name" value="Nucleotide-diphospho-sugar transferases"/>
    <property type="match status" value="1"/>
</dbReference>
<dbReference type="Pfam" id="PF00535">
    <property type="entry name" value="Glycos_transf_2"/>
    <property type="match status" value="1"/>
</dbReference>
<protein>
    <submittedName>
        <fullName evidence="2">Glycosyltransferase family 2 protein</fullName>
    </submittedName>
</protein>